<keyword evidence="11" id="KW-1185">Reference proteome</keyword>
<gene>
    <name evidence="10" type="ordered locus">EbC_28940</name>
</gene>
<dbReference type="PIRSF" id="PIRSF006298">
    <property type="entry name" value="GtrA_prd"/>
    <property type="match status" value="1"/>
</dbReference>
<dbReference type="GO" id="GO:0005886">
    <property type="term" value="C:plasma membrane"/>
    <property type="evidence" value="ECO:0007669"/>
    <property type="project" value="TreeGrafter"/>
</dbReference>
<feature type="transmembrane region" description="Helical" evidence="8">
    <location>
        <begin position="93"/>
        <end position="113"/>
    </location>
</feature>
<evidence type="ECO:0000256" key="7">
    <source>
        <dbReference type="PIRNR" id="PIRNR006298"/>
    </source>
</evidence>
<dbReference type="AlphaFoldDB" id="D8MUB8"/>
<evidence type="ECO:0000313" key="11">
    <source>
        <dbReference type="Proteomes" id="UP000008793"/>
    </source>
</evidence>
<protein>
    <recommendedName>
        <fullName evidence="7">Bactoprenol-linked glucose translocase</fullName>
    </recommendedName>
</protein>
<dbReference type="Proteomes" id="UP000008793">
    <property type="component" value="Chromosome"/>
</dbReference>
<keyword evidence="4 8" id="KW-1133">Transmembrane helix</keyword>
<dbReference type="InterPro" id="IPR007267">
    <property type="entry name" value="GtrA_DPMS_TM"/>
</dbReference>
<keyword evidence="2 7" id="KW-0813">Transport</keyword>
<dbReference type="PANTHER" id="PTHR38459">
    <property type="entry name" value="PROPHAGE BACTOPRENOL-LINKED GLUCOSE TRANSLOCASE HOMOLOG"/>
    <property type="match status" value="1"/>
</dbReference>
<proteinExistence type="inferred from homology"/>
<evidence type="ECO:0000256" key="6">
    <source>
        <dbReference type="ARBA" id="ARBA00025595"/>
    </source>
</evidence>
<evidence type="ECO:0000256" key="8">
    <source>
        <dbReference type="SAM" id="Phobius"/>
    </source>
</evidence>
<dbReference type="STRING" id="634500.EbC_28940"/>
<dbReference type="InterPro" id="IPR016480">
    <property type="entry name" value="Glc_translocase_bactprenl-link"/>
</dbReference>
<keyword evidence="5 8" id="KW-0472">Membrane</keyword>
<name>D8MUB8_ERWBE</name>
<organism evidence="10 11">
    <name type="scientific">Erwinia billingiae (strain Eb661)</name>
    <dbReference type="NCBI Taxonomy" id="634500"/>
    <lineage>
        <taxon>Bacteria</taxon>
        <taxon>Pseudomonadati</taxon>
        <taxon>Pseudomonadota</taxon>
        <taxon>Gammaproteobacteria</taxon>
        <taxon>Enterobacterales</taxon>
        <taxon>Erwiniaceae</taxon>
        <taxon>Erwinia</taxon>
    </lineage>
</organism>
<reference evidence="10 11" key="1">
    <citation type="journal article" date="2010" name="BMC Genomics">
        <title>Genome comparison of the epiphytic bacteria Erwinia billingiae and E. tasmaniensis with the pear pathogen E. pyrifoliae.</title>
        <authorList>
            <person name="Kube M."/>
            <person name="Migdoll A.M."/>
            <person name="Gehring I."/>
            <person name="Heitmann K."/>
            <person name="Mayer Y."/>
            <person name="Kuhl H."/>
            <person name="Knaust F."/>
            <person name="Geider K."/>
            <person name="Reinhardt R."/>
        </authorList>
    </citation>
    <scope>NUCLEOTIDE SEQUENCE [LARGE SCALE GENOMIC DNA]</scope>
    <source>
        <strain evidence="10 11">Eb661</strain>
    </source>
</reference>
<evidence type="ECO:0000256" key="4">
    <source>
        <dbReference type="ARBA" id="ARBA00022989"/>
    </source>
</evidence>
<feature type="transmembrane region" description="Helical" evidence="8">
    <location>
        <begin position="12"/>
        <end position="33"/>
    </location>
</feature>
<dbReference type="KEGG" id="ebi:EbC_28940"/>
<dbReference type="InterPro" id="IPR051401">
    <property type="entry name" value="GtrA_CellWall_Glycosyl"/>
</dbReference>
<evidence type="ECO:0000259" key="9">
    <source>
        <dbReference type="Pfam" id="PF04138"/>
    </source>
</evidence>
<comment type="subcellular location">
    <subcellularLocation>
        <location evidence="1">Membrane</location>
        <topology evidence="1">Multi-pass membrane protein</topology>
    </subcellularLocation>
</comment>
<evidence type="ECO:0000256" key="3">
    <source>
        <dbReference type="ARBA" id="ARBA00022692"/>
    </source>
</evidence>
<evidence type="ECO:0000256" key="1">
    <source>
        <dbReference type="ARBA" id="ARBA00004141"/>
    </source>
</evidence>
<feature type="domain" description="GtrA/DPMS transmembrane" evidence="9">
    <location>
        <begin position="10"/>
        <end position="119"/>
    </location>
</feature>
<dbReference type="PANTHER" id="PTHR38459:SF1">
    <property type="entry name" value="PROPHAGE BACTOPRENOL-LINKED GLUCOSE TRANSLOCASE HOMOLOG"/>
    <property type="match status" value="1"/>
</dbReference>
<dbReference type="EMBL" id="FP236843">
    <property type="protein sequence ID" value="CAX60425.1"/>
    <property type="molecule type" value="Genomic_DNA"/>
</dbReference>
<dbReference type="Pfam" id="PF04138">
    <property type="entry name" value="GtrA_DPMS_TM"/>
    <property type="match status" value="1"/>
</dbReference>
<dbReference type="HOGENOM" id="CLU_141008_0_0_6"/>
<comment type="similarity">
    <text evidence="7">Belongs to the gtrA family.</text>
</comment>
<dbReference type="GO" id="GO:0000271">
    <property type="term" value="P:polysaccharide biosynthetic process"/>
    <property type="evidence" value="ECO:0007669"/>
    <property type="project" value="InterPro"/>
</dbReference>
<comment type="function">
    <text evidence="6 7">Involved in O antigen modification. Involved in the translocation of bactoprenol-linked glucose across the cytoplasmic membrane.</text>
</comment>
<sequence length="124" mass="13910">MAVMNSTFIKYVLVGILNTAIHWSAMGCCVYLLKINQAASNFIGFSLAVTFSFFVNATWTFESKTSLKRYFLFVGFMGLLAYSFGWMGDKLSLEPLLTAAFFSAFSLVCGYLYSKFIIFSVKNT</sequence>
<evidence type="ECO:0000256" key="2">
    <source>
        <dbReference type="ARBA" id="ARBA00022448"/>
    </source>
</evidence>
<accession>D8MUB8</accession>
<feature type="transmembrane region" description="Helical" evidence="8">
    <location>
        <begin position="70"/>
        <end position="87"/>
    </location>
</feature>
<keyword evidence="3 8" id="KW-0812">Transmembrane</keyword>
<feature type="transmembrane region" description="Helical" evidence="8">
    <location>
        <begin position="39"/>
        <end position="58"/>
    </location>
</feature>
<dbReference type="eggNOG" id="COG2246">
    <property type="taxonomic scope" value="Bacteria"/>
</dbReference>
<evidence type="ECO:0000256" key="5">
    <source>
        <dbReference type="ARBA" id="ARBA00023136"/>
    </source>
</evidence>
<evidence type="ECO:0000313" key="10">
    <source>
        <dbReference type="EMBL" id="CAX60425.1"/>
    </source>
</evidence>